<feature type="binding site" evidence="9">
    <location>
        <begin position="178"/>
        <end position="182"/>
    </location>
    <ligand>
        <name>pyridoxal 5'-phosphate</name>
        <dbReference type="ChEBI" id="CHEBI:597326"/>
    </ligand>
</feature>
<dbReference type="AlphaFoldDB" id="E3D0B1"/>
<evidence type="ECO:0000256" key="4">
    <source>
        <dbReference type="ARBA" id="ARBA00022605"/>
    </source>
</evidence>
<gene>
    <name evidence="13" type="ORF">Apau_2377</name>
</gene>
<protein>
    <recommendedName>
        <fullName evidence="3 11">Cysteine synthase</fullName>
        <ecNumber evidence="3 11">2.5.1.47</ecNumber>
    </recommendedName>
</protein>
<dbReference type="Proteomes" id="UP000005096">
    <property type="component" value="Chromosome"/>
</dbReference>
<dbReference type="InterPro" id="IPR050214">
    <property type="entry name" value="Cys_Synth/Cystath_Beta-Synth"/>
</dbReference>
<dbReference type="HOGENOM" id="CLU_021018_1_0_0"/>
<dbReference type="PROSITE" id="PS00901">
    <property type="entry name" value="CYS_SYNTHASE"/>
    <property type="match status" value="1"/>
</dbReference>
<feature type="binding site" evidence="9">
    <location>
        <position position="73"/>
    </location>
    <ligand>
        <name>pyridoxal 5'-phosphate</name>
        <dbReference type="ChEBI" id="CHEBI:597326"/>
    </ligand>
</feature>
<keyword evidence="4 11" id="KW-0028">Amino-acid biosynthesis</keyword>
<evidence type="ECO:0000256" key="6">
    <source>
        <dbReference type="ARBA" id="ARBA00022898"/>
    </source>
</evidence>
<keyword evidence="5 11" id="KW-0808">Transferase</keyword>
<proteinExistence type="inferred from homology"/>
<dbReference type="eggNOG" id="COG0031">
    <property type="taxonomic scope" value="Bacteria"/>
</dbReference>
<dbReference type="InterPro" id="IPR001926">
    <property type="entry name" value="TrpB-like_PALP"/>
</dbReference>
<evidence type="ECO:0000256" key="5">
    <source>
        <dbReference type="ARBA" id="ARBA00022679"/>
    </source>
</evidence>
<dbReference type="OrthoDB" id="9808024at2"/>
<evidence type="ECO:0000256" key="10">
    <source>
        <dbReference type="PIRSR" id="PIRSR605856-51"/>
    </source>
</evidence>
<evidence type="ECO:0000256" key="8">
    <source>
        <dbReference type="ARBA" id="ARBA00047931"/>
    </source>
</evidence>
<dbReference type="CDD" id="cd01561">
    <property type="entry name" value="CBS_like"/>
    <property type="match status" value="1"/>
</dbReference>
<feature type="binding site" evidence="9">
    <location>
        <position position="266"/>
    </location>
    <ligand>
        <name>pyridoxal 5'-phosphate</name>
        <dbReference type="ChEBI" id="CHEBI:597326"/>
    </ligand>
</feature>
<reference evidence="13 14" key="1">
    <citation type="journal article" date="2010" name="Stand. Genomic Sci.">
        <title>Non-contiguous finished genome sequence of Aminomonas paucivorans type strain (GLU-3).</title>
        <authorList>
            <person name="Pitluck S."/>
            <person name="Yasawong M."/>
            <person name="Held B."/>
            <person name="Lapidus A."/>
            <person name="Nolan M."/>
            <person name="Copeland A."/>
            <person name="Lucas S."/>
            <person name="Del Rio T.G."/>
            <person name="Tice H."/>
            <person name="Cheng J.F."/>
            <person name="Chertkov O."/>
            <person name="Goodwin L."/>
            <person name="Tapia R."/>
            <person name="Han C."/>
            <person name="Liolios K."/>
            <person name="Ivanova N."/>
            <person name="Mavromatis K."/>
            <person name="Ovchinnikova G."/>
            <person name="Pati A."/>
            <person name="Chen A."/>
            <person name="Palaniappan K."/>
            <person name="Land M."/>
            <person name="Hauser L."/>
            <person name="Chang Y.J."/>
            <person name="Jeffries C.D."/>
            <person name="Pukall R."/>
            <person name="Spring S."/>
            <person name="Rohde M."/>
            <person name="Sikorski J."/>
            <person name="Goker M."/>
            <person name="Woyke T."/>
            <person name="Bristow J."/>
            <person name="Eisen J.A."/>
            <person name="Markowitz V."/>
            <person name="Hugenholtz P."/>
            <person name="Kyrpides N.C."/>
            <person name="Klenk H.P."/>
        </authorList>
    </citation>
    <scope>NUCLEOTIDE SEQUENCE [LARGE SCALE GENOMIC DNA]</scope>
    <source>
        <strain evidence="13 14">DSM 12260</strain>
    </source>
</reference>
<keyword evidence="6 9" id="KW-0663">Pyridoxal phosphate</keyword>
<evidence type="ECO:0000256" key="7">
    <source>
        <dbReference type="ARBA" id="ARBA00023192"/>
    </source>
</evidence>
<evidence type="ECO:0000256" key="2">
    <source>
        <dbReference type="ARBA" id="ARBA00007103"/>
    </source>
</evidence>
<feature type="modified residue" description="N6-(pyridoxal phosphate)lysine" evidence="10">
    <location>
        <position position="43"/>
    </location>
</feature>
<dbReference type="GO" id="GO:0006535">
    <property type="term" value="P:cysteine biosynthetic process from serine"/>
    <property type="evidence" value="ECO:0007669"/>
    <property type="project" value="UniProtKB-UniRule"/>
</dbReference>
<dbReference type="InterPro" id="IPR005856">
    <property type="entry name" value="Cys_synth"/>
</dbReference>
<dbReference type="NCBIfam" id="TIGR01139">
    <property type="entry name" value="cysK"/>
    <property type="match status" value="1"/>
</dbReference>
<comment type="cofactor">
    <cofactor evidence="1 9 11">
        <name>pyridoxal 5'-phosphate</name>
        <dbReference type="ChEBI" id="CHEBI:597326"/>
    </cofactor>
</comment>
<keyword evidence="7 11" id="KW-0198">Cysteine biosynthesis</keyword>
<dbReference type="Gene3D" id="3.40.50.1100">
    <property type="match status" value="2"/>
</dbReference>
<comment type="similarity">
    <text evidence="2 11">Belongs to the cysteine synthase/cystathionine beta-synthase family.</text>
</comment>
<dbReference type="EC" id="2.5.1.47" evidence="3 11"/>
<sequence>MRRVADLEILRHVGNTPLYRLEDTGGAPVWIKLEGNNPGGSVKDRAAWGMLLRAEREGLLVPGAAVVEPTSGNTGIGLALLGSALGLRVVLAMPESMSLERRGLLRAYGAELVLTPAGEGMQGAVEAVGELLAQIPGSFTVDQFSNPGNPWAHRVTTAPEIAAGLRGASPAAFVAGVGTGGTFTGVTGVLKALFPDLLGVAVEPASSPLLSQGRAGSHGIQGIGANFVPANLDRSLADRVVTVEDEAAREASRWLARTHGIFSGLSTGANLRAALDLAATLPPDRPVVTIQCDRGDRYLSVLAS</sequence>
<dbReference type="Pfam" id="PF00291">
    <property type="entry name" value="PALP"/>
    <property type="match status" value="1"/>
</dbReference>
<dbReference type="STRING" id="584708.Apau_2377"/>
<evidence type="ECO:0000256" key="11">
    <source>
        <dbReference type="RuleBase" id="RU003985"/>
    </source>
</evidence>
<keyword evidence="14" id="KW-1185">Reference proteome</keyword>
<comment type="catalytic activity">
    <reaction evidence="8 11">
        <text>O-acetyl-L-serine + hydrogen sulfide = L-cysteine + acetate</text>
        <dbReference type="Rhea" id="RHEA:14829"/>
        <dbReference type="ChEBI" id="CHEBI:29919"/>
        <dbReference type="ChEBI" id="CHEBI:30089"/>
        <dbReference type="ChEBI" id="CHEBI:35235"/>
        <dbReference type="ChEBI" id="CHEBI:58340"/>
        <dbReference type="EC" id="2.5.1.47"/>
    </reaction>
</comment>
<dbReference type="InterPro" id="IPR036052">
    <property type="entry name" value="TrpB-like_PALP_sf"/>
</dbReference>
<name>E3D0B1_9BACT</name>
<dbReference type="SUPFAM" id="SSF53686">
    <property type="entry name" value="Tryptophan synthase beta subunit-like PLP-dependent enzymes"/>
    <property type="match status" value="1"/>
</dbReference>
<evidence type="ECO:0000256" key="9">
    <source>
        <dbReference type="PIRSR" id="PIRSR605856-50"/>
    </source>
</evidence>
<evidence type="ECO:0000256" key="1">
    <source>
        <dbReference type="ARBA" id="ARBA00001933"/>
    </source>
</evidence>
<evidence type="ECO:0000256" key="3">
    <source>
        <dbReference type="ARBA" id="ARBA00012681"/>
    </source>
</evidence>
<dbReference type="EMBL" id="CM001022">
    <property type="protein sequence ID" value="EFQ24784.1"/>
    <property type="molecule type" value="Genomic_DNA"/>
</dbReference>
<dbReference type="PANTHER" id="PTHR10314">
    <property type="entry name" value="CYSTATHIONINE BETA-SYNTHASE"/>
    <property type="match status" value="1"/>
</dbReference>
<dbReference type="PaxDb" id="584708-Apau_2377"/>
<dbReference type="InterPro" id="IPR001216">
    <property type="entry name" value="P-phosphate_BS"/>
</dbReference>
<dbReference type="InterPro" id="IPR005859">
    <property type="entry name" value="CysK"/>
</dbReference>
<dbReference type="RefSeq" id="WP_006302032.1">
    <property type="nucleotide sequence ID" value="NZ_CM001022.1"/>
</dbReference>
<accession>E3D0B1</accession>
<dbReference type="NCBIfam" id="TIGR01136">
    <property type="entry name" value="cysKM"/>
    <property type="match status" value="1"/>
</dbReference>
<feature type="domain" description="Tryptophan synthase beta chain-like PALP" evidence="12">
    <location>
        <begin position="10"/>
        <end position="293"/>
    </location>
</feature>
<evidence type="ECO:0000313" key="14">
    <source>
        <dbReference type="Proteomes" id="UP000005096"/>
    </source>
</evidence>
<evidence type="ECO:0000313" key="13">
    <source>
        <dbReference type="EMBL" id="EFQ24784.1"/>
    </source>
</evidence>
<dbReference type="GO" id="GO:0004124">
    <property type="term" value="F:cysteine synthase activity"/>
    <property type="evidence" value="ECO:0007669"/>
    <property type="project" value="UniProtKB-UniRule"/>
</dbReference>
<dbReference type="FunFam" id="3.40.50.1100:FF:000006">
    <property type="entry name" value="Cysteine synthase"/>
    <property type="match status" value="1"/>
</dbReference>
<organism evidence="13 14">
    <name type="scientific">Aminomonas paucivorans DSM 12260</name>
    <dbReference type="NCBI Taxonomy" id="584708"/>
    <lineage>
        <taxon>Bacteria</taxon>
        <taxon>Thermotogati</taxon>
        <taxon>Synergistota</taxon>
        <taxon>Synergistia</taxon>
        <taxon>Synergistales</taxon>
        <taxon>Synergistaceae</taxon>
        <taxon>Aminomonas</taxon>
    </lineage>
</organism>
<evidence type="ECO:0000259" key="12">
    <source>
        <dbReference type="Pfam" id="PF00291"/>
    </source>
</evidence>